<dbReference type="AlphaFoldDB" id="A0A5B8UY81"/>
<dbReference type="InterPro" id="IPR050250">
    <property type="entry name" value="Macrolide_Exporter_MacB"/>
</dbReference>
<feature type="domain" description="MacB-like periplasmic core" evidence="8">
    <location>
        <begin position="445"/>
        <end position="651"/>
    </location>
</feature>
<keyword evidence="2" id="KW-1003">Cell membrane</keyword>
<keyword evidence="4 6" id="KW-1133">Transmembrane helix</keyword>
<evidence type="ECO:0000259" key="8">
    <source>
        <dbReference type="Pfam" id="PF12704"/>
    </source>
</evidence>
<feature type="transmembrane region" description="Helical" evidence="6">
    <location>
        <begin position="778"/>
        <end position="800"/>
    </location>
</feature>
<dbReference type="PANTHER" id="PTHR30572:SF18">
    <property type="entry name" value="ABC-TYPE MACROLIDE FAMILY EXPORT SYSTEM PERMEASE COMPONENT 2"/>
    <property type="match status" value="1"/>
</dbReference>
<dbReference type="Proteomes" id="UP000321479">
    <property type="component" value="Chromosome"/>
</dbReference>
<dbReference type="InterPro" id="IPR003838">
    <property type="entry name" value="ABC3_permease_C"/>
</dbReference>
<keyword evidence="10" id="KW-1185">Reference proteome</keyword>
<feature type="domain" description="ABC3 transporter permease C-terminal" evidence="7">
    <location>
        <begin position="691"/>
        <end position="807"/>
    </location>
</feature>
<dbReference type="OrthoDB" id="1451596at2"/>
<keyword evidence="3 6" id="KW-0812">Transmembrane</keyword>
<dbReference type="Pfam" id="PF12704">
    <property type="entry name" value="MacB_PCD"/>
    <property type="match status" value="2"/>
</dbReference>
<evidence type="ECO:0000256" key="2">
    <source>
        <dbReference type="ARBA" id="ARBA00022475"/>
    </source>
</evidence>
<evidence type="ECO:0000259" key="7">
    <source>
        <dbReference type="Pfam" id="PF02687"/>
    </source>
</evidence>
<protein>
    <submittedName>
        <fullName evidence="9">FtsX-like permease family protein</fullName>
    </submittedName>
</protein>
<dbReference type="PANTHER" id="PTHR30572">
    <property type="entry name" value="MEMBRANE COMPONENT OF TRANSPORTER-RELATED"/>
    <property type="match status" value="1"/>
</dbReference>
<feature type="transmembrane region" description="Helical" evidence="6">
    <location>
        <begin position="346"/>
        <end position="369"/>
    </location>
</feature>
<evidence type="ECO:0000256" key="5">
    <source>
        <dbReference type="ARBA" id="ARBA00023136"/>
    </source>
</evidence>
<sequence length="814" mass="91384">MIKNYLRSAWRNIARHKFISFINIFGLTVGLTCCLLIITYIINELSYDKFNVNADRTYRVTRIFYSRNGDENLHLSAVAPPFGPLLKNAFPDIEKVTRILPNGTTIFKYKEKLFNEKNGAFADENFFDVFSVNVTKGDKKTALDDPYSVMLTTEIAKKYFGDEDPINKTIILDNIKHEFKVTGVFEALPSNSHMHPNILMSFNTLKDTAIYGEKQLETNFGNNSFYTYLLMPKEYNIQVISGQLDAFLDKYVHLPGMPPNVKTHQATKLTIQKLTDIHLQSHLDDEMEPNGDTKRVYIFSIIAAFILLIACINYMNLSTARSALRAKEIGVRKVIGAQRKEIIRQFLGESVLVTWAALIFAVTLTWFLLPYINGLSHLSLQFNSLFKWNILLGVLCLPFVIGLVSGIYPAIFMSSFKPAQVLKGMLKVGGGNISFRKVLVVLQFSISIILIVATTVVFQQLRFIQTTSLGFNKDHILTTAYSGTLTKQFESFRDELLKNPAIKDVGRSSRIPSGRLLDDQGAQVIEGGKTTPTNIELKYITTDYGFVSTYGMQMAAGRNFSRAFPTDTANYIVNETAVRQLGWKTAQNAIGKDMIYGGTKGKVIGVVHDFHFESLHQGIIPMIFLLPPPTSGYYNTISIKVDGNNAQSAVSTIRDTWHQYVPDVPFDYTFLDERFQKLYESEQQESQLFTIFSCLAIFIACLGLFGLSAFTISQRVKEIGIRKVLGASMSQIVTELSKDFLLLVLFAGAIGLPVAGWLMHEWLETKFAFRISLLASWWVFALAGIIALVIAFVTISFQAVKAASANPVKSLRSE</sequence>
<feature type="transmembrane region" description="Helical" evidence="6">
    <location>
        <begin position="21"/>
        <end position="42"/>
    </location>
</feature>
<dbReference type="InterPro" id="IPR025857">
    <property type="entry name" value="MacB_PCD"/>
</dbReference>
<accession>A0A5B8UY81</accession>
<dbReference type="EMBL" id="CP042436">
    <property type="protein sequence ID" value="QEC64157.1"/>
    <property type="molecule type" value="Genomic_DNA"/>
</dbReference>
<feature type="transmembrane region" description="Helical" evidence="6">
    <location>
        <begin position="437"/>
        <end position="458"/>
    </location>
</feature>
<feature type="transmembrane region" description="Helical" evidence="6">
    <location>
        <begin position="688"/>
        <end position="712"/>
    </location>
</feature>
<feature type="transmembrane region" description="Helical" evidence="6">
    <location>
        <begin position="296"/>
        <end position="317"/>
    </location>
</feature>
<dbReference type="RefSeq" id="WP_147032730.1">
    <property type="nucleotide sequence ID" value="NZ_CP042436.1"/>
</dbReference>
<keyword evidence="5 6" id="KW-0472">Membrane</keyword>
<dbReference type="KEGG" id="mgin:FRZ54_16750"/>
<organism evidence="9 10">
    <name type="scientific">Mucilaginibacter ginsenosidivorans</name>
    <dbReference type="NCBI Taxonomy" id="398053"/>
    <lineage>
        <taxon>Bacteria</taxon>
        <taxon>Pseudomonadati</taxon>
        <taxon>Bacteroidota</taxon>
        <taxon>Sphingobacteriia</taxon>
        <taxon>Sphingobacteriales</taxon>
        <taxon>Sphingobacteriaceae</taxon>
        <taxon>Mucilaginibacter</taxon>
    </lineage>
</organism>
<dbReference type="GO" id="GO:0022857">
    <property type="term" value="F:transmembrane transporter activity"/>
    <property type="evidence" value="ECO:0007669"/>
    <property type="project" value="TreeGrafter"/>
</dbReference>
<feature type="domain" description="MacB-like periplasmic core" evidence="8">
    <location>
        <begin position="20"/>
        <end position="209"/>
    </location>
</feature>
<evidence type="ECO:0000313" key="10">
    <source>
        <dbReference type="Proteomes" id="UP000321479"/>
    </source>
</evidence>
<reference evidence="9 10" key="1">
    <citation type="journal article" date="2017" name="Curr. Microbiol.">
        <title>Mucilaginibacter ginsenosidivorans sp. nov., Isolated from Soil of Ginseng Field.</title>
        <authorList>
            <person name="Kim M.M."/>
            <person name="Siddiqi M.Z."/>
            <person name="Im W.T."/>
        </authorList>
    </citation>
    <scope>NUCLEOTIDE SEQUENCE [LARGE SCALE GENOMIC DNA]</scope>
    <source>
        <strain evidence="9 10">Gsoil 3017</strain>
    </source>
</reference>
<evidence type="ECO:0000256" key="1">
    <source>
        <dbReference type="ARBA" id="ARBA00004651"/>
    </source>
</evidence>
<proteinExistence type="predicted"/>
<evidence type="ECO:0000256" key="4">
    <source>
        <dbReference type="ARBA" id="ARBA00022989"/>
    </source>
</evidence>
<dbReference type="Pfam" id="PF02687">
    <property type="entry name" value="FtsX"/>
    <property type="match status" value="2"/>
</dbReference>
<feature type="transmembrane region" description="Helical" evidence="6">
    <location>
        <begin position="740"/>
        <end position="758"/>
    </location>
</feature>
<feature type="domain" description="ABC3 transporter permease C-terminal" evidence="7">
    <location>
        <begin position="301"/>
        <end position="416"/>
    </location>
</feature>
<comment type="subcellular location">
    <subcellularLocation>
        <location evidence="1">Cell membrane</location>
        <topology evidence="1">Multi-pass membrane protein</topology>
    </subcellularLocation>
</comment>
<evidence type="ECO:0000313" key="9">
    <source>
        <dbReference type="EMBL" id="QEC64157.1"/>
    </source>
</evidence>
<evidence type="ECO:0000256" key="3">
    <source>
        <dbReference type="ARBA" id="ARBA00022692"/>
    </source>
</evidence>
<name>A0A5B8UY81_9SPHI</name>
<evidence type="ECO:0000256" key="6">
    <source>
        <dbReference type="SAM" id="Phobius"/>
    </source>
</evidence>
<feature type="transmembrane region" description="Helical" evidence="6">
    <location>
        <begin position="389"/>
        <end position="416"/>
    </location>
</feature>
<gene>
    <name evidence="9" type="ORF">FRZ54_16750</name>
</gene>
<dbReference type="GO" id="GO:0005886">
    <property type="term" value="C:plasma membrane"/>
    <property type="evidence" value="ECO:0007669"/>
    <property type="project" value="UniProtKB-SubCell"/>
</dbReference>